<keyword evidence="3" id="KW-0747">Spliceosome</keyword>
<dbReference type="EMBL" id="CATQJA010002652">
    <property type="protein sequence ID" value="CAJ0577979.1"/>
    <property type="molecule type" value="Genomic_DNA"/>
</dbReference>
<evidence type="ECO:0000256" key="5">
    <source>
        <dbReference type="ARBA" id="ARBA00023187"/>
    </source>
</evidence>
<dbReference type="SUPFAM" id="SSF54236">
    <property type="entry name" value="Ubiquitin-like"/>
    <property type="match status" value="1"/>
</dbReference>
<feature type="region of interest" description="Disordered" evidence="7">
    <location>
        <begin position="518"/>
        <end position="567"/>
    </location>
</feature>
<dbReference type="PANTHER" id="PTHR15316">
    <property type="entry name" value="SPLICEOSOME ASSOCIATED PROTEIN 114/SWAP SPLICING FACTOR-RELATED"/>
    <property type="match status" value="1"/>
</dbReference>
<feature type="compositionally biased region" description="Pro residues" evidence="7">
    <location>
        <begin position="531"/>
        <end position="567"/>
    </location>
</feature>
<reference evidence="10" key="1">
    <citation type="submission" date="2023-06" db="EMBL/GenBank/DDBJ databases">
        <authorList>
            <person name="Delattre M."/>
        </authorList>
    </citation>
    <scope>NUCLEOTIDE SEQUENCE</scope>
    <source>
        <strain evidence="10">AF72</strain>
    </source>
</reference>
<dbReference type="GO" id="GO:0003723">
    <property type="term" value="F:RNA binding"/>
    <property type="evidence" value="ECO:0007669"/>
    <property type="project" value="InterPro"/>
</dbReference>
<dbReference type="InterPro" id="IPR029071">
    <property type="entry name" value="Ubiquitin-like_domsf"/>
</dbReference>
<evidence type="ECO:0000256" key="7">
    <source>
        <dbReference type="SAM" id="MobiDB-lite"/>
    </source>
</evidence>
<dbReference type="Pfam" id="PF12230">
    <property type="entry name" value="PRP21_like_P"/>
    <property type="match status" value="1"/>
</dbReference>
<protein>
    <recommendedName>
        <fullName evidence="12">Splicing factor 3A subunit 1</fullName>
    </recommendedName>
</protein>
<keyword evidence="5" id="KW-0508">mRNA splicing</keyword>
<dbReference type="SUPFAM" id="SSF109905">
    <property type="entry name" value="Surp module (SWAP domain)"/>
    <property type="match status" value="2"/>
</dbReference>
<dbReference type="GO" id="GO:0071004">
    <property type="term" value="C:U2-type prespliceosome"/>
    <property type="evidence" value="ECO:0007669"/>
    <property type="project" value="TreeGrafter"/>
</dbReference>
<dbReference type="PANTHER" id="PTHR15316:SF1">
    <property type="entry name" value="SPLICING FACTOR 3A SUBUNIT 1"/>
    <property type="match status" value="1"/>
</dbReference>
<dbReference type="GO" id="GO:0045292">
    <property type="term" value="P:mRNA cis splicing, via spliceosome"/>
    <property type="evidence" value="ECO:0007669"/>
    <property type="project" value="InterPro"/>
</dbReference>
<feature type="domain" description="SURP motif" evidence="9">
    <location>
        <begin position="146"/>
        <end position="188"/>
    </location>
</feature>
<dbReference type="InterPro" id="IPR000626">
    <property type="entry name" value="Ubiquitin-like_dom"/>
</dbReference>
<feature type="compositionally biased region" description="Basic and acidic residues" evidence="7">
    <location>
        <begin position="325"/>
        <end position="335"/>
    </location>
</feature>
<feature type="region of interest" description="Disordered" evidence="7">
    <location>
        <begin position="1"/>
        <end position="27"/>
    </location>
</feature>
<dbReference type="FunFam" id="1.10.10.790:FF:000002">
    <property type="entry name" value="Splicing factor 3A subunit 1"/>
    <property type="match status" value="1"/>
</dbReference>
<proteinExistence type="predicted"/>
<dbReference type="GO" id="GO:0000381">
    <property type="term" value="P:regulation of alternative mRNA splicing, via spliceosome"/>
    <property type="evidence" value="ECO:0007669"/>
    <property type="project" value="TreeGrafter"/>
</dbReference>
<evidence type="ECO:0000256" key="1">
    <source>
        <dbReference type="ARBA" id="ARBA00004123"/>
    </source>
</evidence>
<accession>A0AA36D1S3</accession>
<keyword evidence="11" id="KW-1185">Reference proteome</keyword>
<evidence type="ECO:0000256" key="6">
    <source>
        <dbReference type="ARBA" id="ARBA00023242"/>
    </source>
</evidence>
<feature type="compositionally biased region" description="Pro residues" evidence="7">
    <location>
        <begin position="1"/>
        <end position="12"/>
    </location>
</feature>
<evidence type="ECO:0000259" key="8">
    <source>
        <dbReference type="PROSITE" id="PS50053"/>
    </source>
</evidence>
<dbReference type="InterPro" id="IPR000061">
    <property type="entry name" value="Surp"/>
</dbReference>
<feature type="compositionally biased region" description="Acidic residues" evidence="7">
    <location>
        <begin position="305"/>
        <end position="317"/>
    </location>
</feature>
<dbReference type="Gene3D" id="3.10.20.90">
    <property type="entry name" value="Phosphatidylinositol 3-kinase Catalytic Subunit, Chain A, domain 1"/>
    <property type="match status" value="1"/>
</dbReference>
<dbReference type="Pfam" id="PF00240">
    <property type="entry name" value="ubiquitin"/>
    <property type="match status" value="1"/>
</dbReference>
<name>A0AA36D1S3_9BILA</name>
<evidence type="ECO:0000256" key="4">
    <source>
        <dbReference type="ARBA" id="ARBA00022737"/>
    </source>
</evidence>
<dbReference type="FunFam" id="1.10.10.790:FF:000001">
    <property type="entry name" value="Splicing factor 3a, subunit 1"/>
    <property type="match status" value="1"/>
</dbReference>
<sequence>MPPVTMPAPGAPPVVSRREEDSMNNEQSMSGKAIIGLIFPPPDIRTIVDKTANFVARNGVEFENKIREKEAQNPRFSFLLPTDPYNAYYKHKVKELQEGKEEAPRIQVPEAVKEHVKKVAEAITRPPPAHEFSDDPTTINAFDLDLIRLTALFVARNGRSFMTNLMNREMRNFQFDFLKPQHSNFQYFSRLVEQYTKVLIPSNTITKELSEQREKKRLLDDVDKRVRWEKYQKSLKDKEEAELEKERVAYAQIDWHDFVLVQTVDFSAQDLGNLPPLCTPNDVGARILLEARKEQEKASESAAMDMEESESEDEQEITNEVPAGRVEEEQEKPKTSMDLPMDMLNQPVPMAPNKGNIIIREDYDPKRDIARRPTVEEWIVSPLTGERIPKSKLAEHVRYNTVDPQYKEERERQQAISGPEEQVLAPGMDISKYLNKFADRRTDIFGVGEEGAKQTTIGKKLGEADSLPKSVKDGIWDGTAETMEAATRKAQENVSISDQLKQLHRQHGYLADPEKERIGAHVPSSSSAADIPPPPPAQQAPPPRPPPTQPPVSQIPPPPAMAMPLPPRPLPPGAAALLNPMNPMLLRPQLVPMVPQIVPMMPMMQIPQPMQMPTIPPRPALDISSQPPAKRQKTEEELEPEDVWKTKVPASLEVRVLLPPEPQWQMDGGSVVSFTVPTAAAITTLKQKIQERYQMPLNRQKLTFDGIVLKDTNSFAFYNAGQNSFFTLQTKERGGKKK</sequence>
<keyword evidence="6" id="KW-0539">Nucleus</keyword>
<feature type="domain" description="SURP motif" evidence="9">
    <location>
        <begin position="47"/>
        <end position="89"/>
    </location>
</feature>
<dbReference type="Proteomes" id="UP001177023">
    <property type="component" value="Unassembled WGS sequence"/>
</dbReference>
<dbReference type="Gene3D" id="1.10.10.790">
    <property type="entry name" value="Surp module"/>
    <property type="match status" value="2"/>
</dbReference>
<dbReference type="GO" id="GO:0071013">
    <property type="term" value="C:catalytic step 2 spliceosome"/>
    <property type="evidence" value="ECO:0007669"/>
    <property type="project" value="TreeGrafter"/>
</dbReference>
<evidence type="ECO:0008006" key="12">
    <source>
        <dbReference type="Google" id="ProtNLM"/>
    </source>
</evidence>
<dbReference type="Pfam" id="PF01805">
    <property type="entry name" value="Surp"/>
    <property type="match status" value="2"/>
</dbReference>
<dbReference type="InterPro" id="IPR035967">
    <property type="entry name" value="SWAP/Surp_sf"/>
</dbReference>
<feature type="domain" description="Ubiquitin-like" evidence="8">
    <location>
        <begin position="650"/>
        <end position="735"/>
    </location>
</feature>
<keyword evidence="4" id="KW-0677">Repeat</keyword>
<evidence type="ECO:0000313" key="11">
    <source>
        <dbReference type="Proteomes" id="UP001177023"/>
    </source>
</evidence>
<organism evidence="10 11">
    <name type="scientific">Mesorhabditis spiculigera</name>
    <dbReference type="NCBI Taxonomy" id="96644"/>
    <lineage>
        <taxon>Eukaryota</taxon>
        <taxon>Metazoa</taxon>
        <taxon>Ecdysozoa</taxon>
        <taxon>Nematoda</taxon>
        <taxon>Chromadorea</taxon>
        <taxon>Rhabditida</taxon>
        <taxon>Rhabditina</taxon>
        <taxon>Rhabditomorpha</taxon>
        <taxon>Rhabditoidea</taxon>
        <taxon>Rhabditidae</taxon>
        <taxon>Mesorhabditinae</taxon>
        <taxon>Mesorhabditis</taxon>
    </lineage>
</organism>
<feature type="region of interest" description="Disordered" evidence="7">
    <location>
        <begin position="611"/>
        <end position="640"/>
    </location>
</feature>
<evidence type="ECO:0000256" key="3">
    <source>
        <dbReference type="ARBA" id="ARBA00022728"/>
    </source>
</evidence>
<dbReference type="PROSITE" id="PS50128">
    <property type="entry name" value="SURP"/>
    <property type="match status" value="2"/>
</dbReference>
<feature type="region of interest" description="Disordered" evidence="7">
    <location>
        <begin position="294"/>
        <end position="341"/>
    </location>
</feature>
<dbReference type="InterPro" id="IPR045146">
    <property type="entry name" value="SF3A1"/>
</dbReference>
<evidence type="ECO:0000256" key="2">
    <source>
        <dbReference type="ARBA" id="ARBA00022664"/>
    </source>
</evidence>
<feature type="non-terminal residue" evidence="10">
    <location>
        <position position="1"/>
    </location>
</feature>
<keyword evidence="2" id="KW-0507">mRNA processing</keyword>
<evidence type="ECO:0000259" key="9">
    <source>
        <dbReference type="PROSITE" id="PS50128"/>
    </source>
</evidence>
<gene>
    <name evidence="10" type="ORF">MSPICULIGERA_LOCUS16243</name>
</gene>
<dbReference type="SMART" id="SM00648">
    <property type="entry name" value="SWAP"/>
    <property type="match status" value="2"/>
</dbReference>
<evidence type="ECO:0000313" key="10">
    <source>
        <dbReference type="EMBL" id="CAJ0577979.1"/>
    </source>
</evidence>
<dbReference type="InterPro" id="IPR022030">
    <property type="entry name" value="SF3A1_dom"/>
</dbReference>
<dbReference type="SMART" id="SM00213">
    <property type="entry name" value="UBQ"/>
    <property type="match status" value="1"/>
</dbReference>
<comment type="subcellular location">
    <subcellularLocation>
        <location evidence="1">Nucleus</location>
    </subcellularLocation>
</comment>
<dbReference type="AlphaFoldDB" id="A0AA36D1S3"/>
<dbReference type="GO" id="GO:0005686">
    <property type="term" value="C:U2 snRNP"/>
    <property type="evidence" value="ECO:0007669"/>
    <property type="project" value="UniProtKB-ARBA"/>
</dbReference>
<dbReference type="PROSITE" id="PS50053">
    <property type="entry name" value="UBIQUITIN_2"/>
    <property type="match status" value="1"/>
</dbReference>
<comment type="caution">
    <text evidence="10">The sequence shown here is derived from an EMBL/GenBank/DDBJ whole genome shotgun (WGS) entry which is preliminary data.</text>
</comment>